<organism evidence="1 2">
    <name type="scientific">Pithovirus sibericum</name>
    <dbReference type="NCBI Taxonomy" id="1450746"/>
    <lineage>
        <taxon>Viruses</taxon>
        <taxon>Pithoviruses</taxon>
        <taxon>Orthopithovirinae</taxon>
        <taxon>Alphapithovirus</taxon>
        <taxon>Alphapithovirus sibericum</taxon>
    </lineage>
</organism>
<gene>
    <name evidence="1" type="ORF">pv_66</name>
</gene>
<dbReference type="GeneID" id="18266094"/>
<keyword evidence="2" id="KW-1185">Reference proteome</keyword>
<dbReference type="SUPFAM" id="SSF53335">
    <property type="entry name" value="S-adenosyl-L-methionine-dependent methyltransferases"/>
    <property type="match status" value="1"/>
</dbReference>
<dbReference type="Gene3D" id="3.40.50.150">
    <property type="entry name" value="Vaccinia Virus protein VP39"/>
    <property type="match status" value="1"/>
</dbReference>
<dbReference type="OrthoDB" id="38562at10239"/>
<dbReference type="InterPro" id="IPR029063">
    <property type="entry name" value="SAM-dependent_MTases_sf"/>
</dbReference>
<dbReference type="EMBL" id="KF740664">
    <property type="protein sequence ID" value="AHH01633.1"/>
    <property type="molecule type" value="Genomic_DNA"/>
</dbReference>
<sequence>MSSEVFTFEHMFLGDERKKYRELRSKTPKHNRGDFCSNLAFLTNFMNSVEDKATVIFLGNYTSHIAPLARFFPNVTFHCYFGSPYGLEDHPRVIIHSEEFNDEIAKSYFALERDEPLYYIANCAHSKNQNQKPKKAQRLIEGLNKRSRWYYLIHPTEALVLFALPYPDHSKEQVFSFLDGTLVCCPYGESDSAVSRIIPNGKNRDWNLKEYDERMFHFNSMTRTSFFENPMPDNGGQKFMQYDEAYERFVVQKYLSMLPIRLSPMGVEKFLDKAYGGWGSKFYYETRRSPERVLKKWVYLPKREETIEKSC</sequence>
<dbReference type="KEGG" id="vg:18266094"/>
<evidence type="ECO:0000313" key="1">
    <source>
        <dbReference type="EMBL" id="AHH01633.1"/>
    </source>
</evidence>
<accession>W5S4I0</accession>
<dbReference type="Proteomes" id="UP000202176">
    <property type="component" value="Segment"/>
</dbReference>
<name>W5S4I0_9VIRU</name>
<dbReference type="RefSeq" id="YP_009000968.1">
    <property type="nucleotide sequence ID" value="NC_023423.1"/>
</dbReference>
<protein>
    <submittedName>
        <fullName evidence="1">PolyA polymerase reg subunit</fullName>
    </submittedName>
</protein>
<dbReference type="CDD" id="cd20760">
    <property type="entry name" value="capping_2-OMTase_Mimiviridae"/>
    <property type="match status" value="1"/>
</dbReference>
<reference evidence="1 2" key="1">
    <citation type="journal article" date="2014" name="Proc. Natl. Acad. Sci. U.S.A.">
        <title>Thirty-thousand-year-old distant relative of giant icosahedral DNA viruses with a pandoravirus morphology.</title>
        <authorList>
            <person name="Legendre M."/>
            <person name="Bartoli J."/>
            <person name="Shmakova L."/>
            <person name="Jeudy S."/>
            <person name="Labadie K."/>
            <person name="Adrait A."/>
            <person name="Lescot M."/>
            <person name="Poirot O."/>
            <person name="Bertaux L."/>
            <person name="Bruley C."/>
            <person name="Coute Y."/>
            <person name="Rivkina E."/>
            <person name="Abergel C."/>
            <person name="Claverie J.M."/>
        </authorList>
    </citation>
    <scope>NUCLEOTIDE SEQUENCE [LARGE SCALE GENOMIC DNA]</scope>
    <source>
        <strain evidence="1">P1084-T</strain>
    </source>
</reference>
<proteinExistence type="predicted"/>
<evidence type="ECO:0000313" key="2">
    <source>
        <dbReference type="Proteomes" id="UP000202176"/>
    </source>
</evidence>